<gene>
    <name evidence="1" type="ORF">GCM10009710_24530</name>
</gene>
<keyword evidence="2" id="KW-1185">Reference proteome</keyword>
<proteinExistence type="predicted"/>
<evidence type="ECO:0000313" key="1">
    <source>
        <dbReference type="EMBL" id="GAA1743582.1"/>
    </source>
</evidence>
<reference evidence="1 2" key="1">
    <citation type="journal article" date="2019" name="Int. J. Syst. Evol. Microbiol.">
        <title>The Global Catalogue of Microorganisms (GCM) 10K type strain sequencing project: providing services to taxonomists for standard genome sequencing and annotation.</title>
        <authorList>
            <consortium name="The Broad Institute Genomics Platform"/>
            <consortium name="The Broad Institute Genome Sequencing Center for Infectious Disease"/>
            <person name="Wu L."/>
            <person name="Ma J."/>
        </authorList>
    </citation>
    <scope>NUCLEOTIDE SEQUENCE [LARGE SCALE GENOMIC DNA]</scope>
    <source>
        <strain evidence="1 2">JCM 13518</strain>
    </source>
</reference>
<organism evidence="1 2">
    <name type="scientific">Aeromicrobium alkaliterrae</name>
    <dbReference type="NCBI Taxonomy" id="302168"/>
    <lineage>
        <taxon>Bacteria</taxon>
        <taxon>Bacillati</taxon>
        <taxon>Actinomycetota</taxon>
        <taxon>Actinomycetes</taxon>
        <taxon>Propionibacteriales</taxon>
        <taxon>Nocardioidaceae</taxon>
        <taxon>Aeromicrobium</taxon>
    </lineage>
</organism>
<sequence length="157" mass="17387">MQHVASVSSRIEVIDTVEDLRGAARARLRERILAMTPEDLAGPATELASARRSRPGAATWAVVEPNGVARAVRARNFSGRRAIREDLRDIVRRHAELRVIDVADEDGRAWWIALDSRVVLVSGRVFRPRRVPEAQRDARLALRAFARLPADPLAGAS</sequence>
<name>A0ABN2JYC7_9ACTN</name>
<dbReference type="EMBL" id="BAAAME010000004">
    <property type="protein sequence ID" value="GAA1743582.1"/>
    <property type="molecule type" value="Genomic_DNA"/>
</dbReference>
<comment type="caution">
    <text evidence="1">The sequence shown here is derived from an EMBL/GenBank/DDBJ whole genome shotgun (WGS) entry which is preliminary data.</text>
</comment>
<accession>A0ABN2JYC7</accession>
<dbReference type="Proteomes" id="UP001501057">
    <property type="component" value="Unassembled WGS sequence"/>
</dbReference>
<evidence type="ECO:0000313" key="2">
    <source>
        <dbReference type="Proteomes" id="UP001501057"/>
    </source>
</evidence>
<protein>
    <submittedName>
        <fullName evidence="1">Uncharacterized protein</fullName>
    </submittedName>
</protein>